<dbReference type="KEGG" id="ppp:112283077"/>
<feature type="domain" description="Homeobox" evidence="12">
    <location>
        <begin position="80"/>
        <end position="140"/>
    </location>
</feature>
<dbReference type="InterPro" id="IPR017970">
    <property type="entry name" value="Homeobox_CS"/>
</dbReference>
<keyword evidence="15" id="KW-1185">Reference proteome</keyword>
<keyword evidence="6 9" id="KW-0539">Nucleus</keyword>
<dbReference type="CDD" id="cd00086">
    <property type="entry name" value="homeodomain"/>
    <property type="match status" value="1"/>
</dbReference>
<dbReference type="SMART" id="SM00389">
    <property type="entry name" value="HOX"/>
    <property type="match status" value="1"/>
</dbReference>
<dbReference type="InterPro" id="IPR045224">
    <property type="entry name" value="HDZip_class_I_plant"/>
</dbReference>
<comment type="similarity">
    <text evidence="7">Belongs to the HD-ZIP homeobox family. Class I subfamily.</text>
</comment>
<dbReference type="EnsemblPlants" id="Pp3c6_2730V3.2">
    <property type="protein sequence ID" value="Pp3c6_2730V3.2"/>
    <property type="gene ID" value="Pp3c6_2730"/>
</dbReference>
<accession>A0A2K1KE35</accession>
<dbReference type="GO" id="GO:0045893">
    <property type="term" value="P:positive regulation of DNA-templated transcription"/>
    <property type="evidence" value="ECO:0000318"/>
    <property type="project" value="GO_Central"/>
</dbReference>
<dbReference type="PRINTS" id="PR00031">
    <property type="entry name" value="HTHREPRESSR"/>
</dbReference>
<evidence type="ECO:0000256" key="2">
    <source>
        <dbReference type="ARBA" id="ARBA00023015"/>
    </source>
</evidence>
<comment type="function">
    <text evidence="8">Probable transcription factor.</text>
</comment>
<dbReference type="InterPro" id="IPR009057">
    <property type="entry name" value="Homeodomain-like_sf"/>
</dbReference>
<dbReference type="Pfam" id="PF02183">
    <property type="entry name" value="HALZ"/>
    <property type="match status" value="1"/>
</dbReference>
<dbReference type="RefSeq" id="XP_024377129.1">
    <property type="nucleotide sequence ID" value="XM_024521361.2"/>
</dbReference>
<evidence type="ECO:0000256" key="9">
    <source>
        <dbReference type="PROSITE-ProRule" id="PRU00108"/>
    </source>
</evidence>
<dbReference type="PANTHER" id="PTHR24326">
    <property type="entry name" value="HOMEOBOX-LEUCINE ZIPPER PROTEIN"/>
    <property type="match status" value="1"/>
</dbReference>
<evidence type="ECO:0000256" key="11">
    <source>
        <dbReference type="SAM" id="MobiDB-lite"/>
    </source>
</evidence>
<keyword evidence="5" id="KW-0804">Transcription</keyword>
<keyword evidence="3 9" id="KW-0238">DNA-binding</keyword>
<feature type="compositionally biased region" description="Basic and acidic residues" evidence="11">
    <location>
        <begin position="215"/>
        <end position="233"/>
    </location>
</feature>
<dbReference type="EnsemblPlants" id="Pp3c6_2730V3.1">
    <property type="protein sequence ID" value="Pp3c6_2730V3.1"/>
    <property type="gene ID" value="Pp3c6_2730"/>
</dbReference>
<dbReference type="InterPro" id="IPR000047">
    <property type="entry name" value="HTH_motif"/>
</dbReference>
<keyword evidence="2" id="KW-0805">Transcription regulation</keyword>
<reference evidence="13 15" key="2">
    <citation type="journal article" date="2018" name="Plant J.">
        <title>The Physcomitrella patens chromosome-scale assembly reveals moss genome structure and evolution.</title>
        <authorList>
            <person name="Lang D."/>
            <person name="Ullrich K.K."/>
            <person name="Murat F."/>
            <person name="Fuchs J."/>
            <person name="Jenkins J."/>
            <person name="Haas F.B."/>
            <person name="Piednoel M."/>
            <person name="Gundlach H."/>
            <person name="Van Bel M."/>
            <person name="Meyberg R."/>
            <person name="Vives C."/>
            <person name="Morata J."/>
            <person name="Symeonidi A."/>
            <person name="Hiss M."/>
            <person name="Muchero W."/>
            <person name="Kamisugi Y."/>
            <person name="Saleh O."/>
            <person name="Blanc G."/>
            <person name="Decker E.L."/>
            <person name="van Gessel N."/>
            <person name="Grimwood J."/>
            <person name="Hayes R.D."/>
            <person name="Graham S.W."/>
            <person name="Gunter L.E."/>
            <person name="McDaniel S.F."/>
            <person name="Hoernstein S.N.W."/>
            <person name="Larsson A."/>
            <person name="Li F.W."/>
            <person name="Perroud P.F."/>
            <person name="Phillips J."/>
            <person name="Ranjan P."/>
            <person name="Rokshar D.S."/>
            <person name="Rothfels C.J."/>
            <person name="Schneider L."/>
            <person name="Shu S."/>
            <person name="Stevenson D.W."/>
            <person name="Thummler F."/>
            <person name="Tillich M."/>
            <person name="Villarreal Aguilar J.C."/>
            <person name="Widiez T."/>
            <person name="Wong G.K."/>
            <person name="Wymore A."/>
            <person name="Zhang Y."/>
            <person name="Zimmer A.D."/>
            <person name="Quatrano R.S."/>
            <person name="Mayer K.F.X."/>
            <person name="Goodstein D."/>
            <person name="Casacuberta J.M."/>
            <person name="Vandepoele K."/>
            <person name="Reski R."/>
            <person name="Cuming A.C."/>
            <person name="Tuskan G.A."/>
            <person name="Maumus F."/>
            <person name="Salse J."/>
            <person name="Schmutz J."/>
            <person name="Rensing S.A."/>
        </authorList>
    </citation>
    <scope>NUCLEOTIDE SEQUENCE [LARGE SCALE GENOMIC DNA]</scope>
    <source>
        <strain evidence="14 15">cv. Gransden 2004</strain>
    </source>
</reference>
<dbReference type="GO" id="GO:0043565">
    <property type="term" value="F:sequence-specific DNA binding"/>
    <property type="evidence" value="ECO:0000318"/>
    <property type="project" value="GO_Central"/>
</dbReference>
<feature type="DNA-binding region" description="Homeobox" evidence="9">
    <location>
        <begin position="82"/>
        <end position="141"/>
    </location>
</feature>
<evidence type="ECO:0000256" key="6">
    <source>
        <dbReference type="ARBA" id="ARBA00023242"/>
    </source>
</evidence>
<gene>
    <name evidence="14" type="primary">LOC112283077</name>
    <name evidence="13" type="ORF">PHYPA_008419</name>
</gene>
<dbReference type="Gramene" id="Pp3c6_2730V3.2">
    <property type="protein sequence ID" value="Pp3c6_2730V3.2"/>
    <property type="gene ID" value="Pp3c6_2730"/>
</dbReference>
<evidence type="ECO:0000259" key="12">
    <source>
        <dbReference type="PROSITE" id="PS50071"/>
    </source>
</evidence>
<dbReference type="AlphaFoldDB" id="A0A2K1KE35"/>
<sequence length="343" mass="38435">MASLGRGYGGSNVTLVRNESSNDTFVAMLTSCSPVTLQVQRADGSLEDAVTSFDKKRPFCAAFEASGEDPAEEEIGDDFTQQVEKKRRLTFDQVRSLEYNFEIENKLEPERKMQLAKELGLQPRQVAVWFQNRRARWKTKQLERDYEVLNLDYNRLKKEFDAVIQEKQELQDAVKTLKEKSPMPQPSPAGNPQEKLKKPKTATQPSPPRTSEAPVKLERTSAAHKARNGDLTRPHVGAGLRVTFSSDSLSSEILNADSPHTTSDSVSLPSLDQITTDGLISGNSMVDSSIMDMSDSICDQILSPLACQRVSVKLEEGSCQDDSCNYILSHLYEEKCVPWWDWP</sequence>
<protein>
    <recommendedName>
        <fullName evidence="12">Homeobox domain-containing protein</fullName>
    </recommendedName>
</protein>
<dbReference type="Pfam" id="PF00046">
    <property type="entry name" value="Homeodomain"/>
    <property type="match status" value="1"/>
</dbReference>
<dbReference type="InterPro" id="IPR003106">
    <property type="entry name" value="Leu_zip_homeo"/>
</dbReference>
<proteinExistence type="inferred from homology"/>
<dbReference type="Proteomes" id="UP000006727">
    <property type="component" value="Chromosome 6"/>
</dbReference>
<dbReference type="PROSITE" id="PS00027">
    <property type="entry name" value="HOMEOBOX_1"/>
    <property type="match status" value="1"/>
</dbReference>
<dbReference type="PROSITE" id="PS50071">
    <property type="entry name" value="HOMEOBOX_2"/>
    <property type="match status" value="1"/>
</dbReference>
<name>A0A2K1KE35_PHYPA</name>
<evidence type="ECO:0000313" key="13">
    <source>
        <dbReference type="EMBL" id="PNR52045.1"/>
    </source>
</evidence>
<dbReference type="SUPFAM" id="SSF46689">
    <property type="entry name" value="Homeodomain-like"/>
    <property type="match status" value="1"/>
</dbReference>
<dbReference type="Gene3D" id="1.10.10.60">
    <property type="entry name" value="Homeodomain-like"/>
    <property type="match status" value="1"/>
</dbReference>
<dbReference type="GO" id="GO:0000981">
    <property type="term" value="F:DNA-binding transcription factor activity, RNA polymerase II-specific"/>
    <property type="evidence" value="ECO:0007669"/>
    <property type="project" value="InterPro"/>
</dbReference>
<evidence type="ECO:0000256" key="7">
    <source>
        <dbReference type="ARBA" id="ARBA00025748"/>
    </source>
</evidence>
<dbReference type="InterPro" id="IPR001356">
    <property type="entry name" value="HD"/>
</dbReference>
<evidence type="ECO:0000313" key="15">
    <source>
        <dbReference type="Proteomes" id="UP000006727"/>
    </source>
</evidence>
<evidence type="ECO:0000256" key="10">
    <source>
        <dbReference type="RuleBase" id="RU000682"/>
    </source>
</evidence>
<evidence type="ECO:0000256" key="4">
    <source>
        <dbReference type="ARBA" id="ARBA00023155"/>
    </source>
</evidence>
<dbReference type="EMBL" id="ABEU02000006">
    <property type="protein sequence ID" value="PNR52045.1"/>
    <property type="molecule type" value="Genomic_DNA"/>
</dbReference>
<evidence type="ECO:0000256" key="5">
    <source>
        <dbReference type="ARBA" id="ARBA00023163"/>
    </source>
</evidence>
<reference evidence="13 15" key="1">
    <citation type="journal article" date="2008" name="Science">
        <title>The Physcomitrella genome reveals evolutionary insights into the conquest of land by plants.</title>
        <authorList>
            <person name="Rensing S."/>
            <person name="Lang D."/>
            <person name="Zimmer A."/>
            <person name="Terry A."/>
            <person name="Salamov A."/>
            <person name="Shapiro H."/>
            <person name="Nishiyama T."/>
            <person name="Perroud P.-F."/>
            <person name="Lindquist E."/>
            <person name="Kamisugi Y."/>
            <person name="Tanahashi T."/>
            <person name="Sakakibara K."/>
            <person name="Fujita T."/>
            <person name="Oishi K."/>
            <person name="Shin-I T."/>
            <person name="Kuroki Y."/>
            <person name="Toyoda A."/>
            <person name="Suzuki Y."/>
            <person name="Hashimoto A."/>
            <person name="Yamaguchi K."/>
            <person name="Sugano A."/>
            <person name="Kohara Y."/>
            <person name="Fujiyama A."/>
            <person name="Anterola A."/>
            <person name="Aoki S."/>
            <person name="Ashton N."/>
            <person name="Barbazuk W.B."/>
            <person name="Barker E."/>
            <person name="Bennetzen J."/>
            <person name="Bezanilla M."/>
            <person name="Blankenship R."/>
            <person name="Cho S.H."/>
            <person name="Dutcher S."/>
            <person name="Estelle M."/>
            <person name="Fawcett J.A."/>
            <person name="Gundlach H."/>
            <person name="Hanada K."/>
            <person name="Heyl A."/>
            <person name="Hicks K.A."/>
            <person name="Hugh J."/>
            <person name="Lohr M."/>
            <person name="Mayer K."/>
            <person name="Melkozernov A."/>
            <person name="Murata T."/>
            <person name="Nelson D."/>
            <person name="Pils B."/>
            <person name="Prigge M."/>
            <person name="Reiss B."/>
            <person name="Renner T."/>
            <person name="Rombauts S."/>
            <person name="Rushton P."/>
            <person name="Sanderfoot A."/>
            <person name="Schween G."/>
            <person name="Shiu S.-H."/>
            <person name="Stueber K."/>
            <person name="Theodoulou F.L."/>
            <person name="Tu H."/>
            <person name="Van de Peer Y."/>
            <person name="Verrier P.J."/>
            <person name="Waters E."/>
            <person name="Wood A."/>
            <person name="Yang L."/>
            <person name="Cove D."/>
            <person name="Cuming A."/>
            <person name="Hasebe M."/>
            <person name="Lucas S."/>
            <person name="Mishler D.B."/>
            <person name="Reski R."/>
            <person name="Grigoriev I."/>
            <person name="Quatrano R.S."/>
            <person name="Boore J.L."/>
        </authorList>
    </citation>
    <scope>NUCLEOTIDE SEQUENCE [LARGE SCALE GENOMIC DNA]</scope>
    <source>
        <strain evidence="14 15">cv. Gransden 2004</strain>
    </source>
</reference>
<dbReference type="GO" id="GO:0005634">
    <property type="term" value="C:nucleus"/>
    <property type="evidence" value="ECO:0000318"/>
    <property type="project" value="GO_Central"/>
</dbReference>
<comment type="subcellular location">
    <subcellularLocation>
        <location evidence="1 9 10">Nucleus</location>
    </subcellularLocation>
</comment>
<keyword evidence="4 9" id="KW-0371">Homeobox</keyword>
<dbReference type="Gramene" id="Pp3c6_2730V3.1">
    <property type="protein sequence ID" value="Pp3c6_2730V3.1"/>
    <property type="gene ID" value="Pp3c6_2730"/>
</dbReference>
<evidence type="ECO:0000256" key="8">
    <source>
        <dbReference type="ARBA" id="ARBA00037260"/>
    </source>
</evidence>
<organism evidence="13">
    <name type="scientific">Physcomitrium patens</name>
    <name type="common">Spreading-leaved earth moss</name>
    <name type="synonym">Physcomitrella patens</name>
    <dbReference type="NCBI Taxonomy" id="3218"/>
    <lineage>
        <taxon>Eukaryota</taxon>
        <taxon>Viridiplantae</taxon>
        <taxon>Streptophyta</taxon>
        <taxon>Embryophyta</taxon>
        <taxon>Bryophyta</taxon>
        <taxon>Bryophytina</taxon>
        <taxon>Bryopsida</taxon>
        <taxon>Funariidae</taxon>
        <taxon>Funariales</taxon>
        <taxon>Funariaceae</taxon>
        <taxon>Physcomitrium</taxon>
    </lineage>
</organism>
<dbReference type="FunCoup" id="A0A2K1KE35">
    <property type="interactions" value="6"/>
</dbReference>
<evidence type="ECO:0000256" key="3">
    <source>
        <dbReference type="ARBA" id="ARBA00023125"/>
    </source>
</evidence>
<dbReference type="PANTHER" id="PTHR24326:SF606">
    <property type="entry name" value="HOMEOBOX-LEUCINE ZIPPER PROTEIN ATHB-54"/>
    <property type="match status" value="1"/>
</dbReference>
<evidence type="ECO:0000256" key="1">
    <source>
        <dbReference type="ARBA" id="ARBA00004123"/>
    </source>
</evidence>
<evidence type="ECO:0000313" key="14">
    <source>
        <dbReference type="EnsemblPlants" id="Pp3c6_2730V3.1"/>
    </source>
</evidence>
<feature type="region of interest" description="Disordered" evidence="11">
    <location>
        <begin position="177"/>
        <end position="234"/>
    </location>
</feature>
<dbReference type="OrthoDB" id="6159439at2759"/>
<dbReference type="OMA" id="NDTFVAM"/>
<reference evidence="14" key="3">
    <citation type="submission" date="2020-12" db="UniProtKB">
        <authorList>
            <consortium name="EnsemblPlants"/>
        </authorList>
    </citation>
    <scope>IDENTIFICATION</scope>
</reference>
<dbReference type="PaxDb" id="3218-PP1S77_184V6.1"/>
<dbReference type="GeneID" id="112283077"/>
<dbReference type="FunFam" id="1.10.10.60:FF:000242">
    <property type="entry name" value="Homeobox-leucine zipper protein HOX13"/>
    <property type="match status" value="1"/>
</dbReference>